<dbReference type="PANTHER" id="PTHR39697">
    <property type="entry name" value="RICIN B LECTIN DOMAIN-CONTAINING PROTEIN-RELATED"/>
    <property type="match status" value="1"/>
</dbReference>
<organism evidence="1 2">
    <name type="scientific">Rhypophila decipiens</name>
    <dbReference type="NCBI Taxonomy" id="261697"/>
    <lineage>
        <taxon>Eukaryota</taxon>
        <taxon>Fungi</taxon>
        <taxon>Dikarya</taxon>
        <taxon>Ascomycota</taxon>
        <taxon>Pezizomycotina</taxon>
        <taxon>Sordariomycetes</taxon>
        <taxon>Sordariomycetidae</taxon>
        <taxon>Sordariales</taxon>
        <taxon>Naviculisporaceae</taxon>
        <taxon>Rhypophila</taxon>
    </lineage>
</organism>
<sequence length="176" mass="19941">MPPTTPIYIPVTRDATPYPGETFIILHKPTNRVITLLEAGWVLLGDRHAFSSDQKTLNTAPNFLSMSRCQWLCVERDGWLGFRAPTGDYMGHSLLKKFVKEEERHVVAADTMHHGEWQYCCVRRHPRGGYILMMRGNNTKLLKVEIGTRSGTLNNLVLREDGGALWEFVKVDGICG</sequence>
<dbReference type="PANTHER" id="PTHR39697:SF2">
    <property type="entry name" value="CYANOVIRIN-N DOMAIN-CONTAINING PROTEIN"/>
    <property type="match status" value="1"/>
</dbReference>
<reference evidence="1" key="1">
    <citation type="journal article" date="2023" name="Mol. Phylogenet. Evol.">
        <title>Genome-scale phylogeny and comparative genomics of the fungal order Sordariales.</title>
        <authorList>
            <person name="Hensen N."/>
            <person name="Bonometti L."/>
            <person name="Westerberg I."/>
            <person name="Brannstrom I.O."/>
            <person name="Guillou S."/>
            <person name="Cros-Aarteil S."/>
            <person name="Calhoun S."/>
            <person name="Haridas S."/>
            <person name="Kuo A."/>
            <person name="Mondo S."/>
            <person name="Pangilinan J."/>
            <person name="Riley R."/>
            <person name="LaButti K."/>
            <person name="Andreopoulos B."/>
            <person name="Lipzen A."/>
            <person name="Chen C."/>
            <person name="Yan M."/>
            <person name="Daum C."/>
            <person name="Ng V."/>
            <person name="Clum A."/>
            <person name="Steindorff A."/>
            <person name="Ohm R.A."/>
            <person name="Martin F."/>
            <person name="Silar P."/>
            <person name="Natvig D.O."/>
            <person name="Lalanne C."/>
            <person name="Gautier V."/>
            <person name="Ament-Velasquez S.L."/>
            <person name="Kruys A."/>
            <person name="Hutchinson M.I."/>
            <person name="Powell A.J."/>
            <person name="Barry K."/>
            <person name="Miller A.N."/>
            <person name="Grigoriev I.V."/>
            <person name="Debuchy R."/>
            <person name="Gladieux P."/>
            <person name="Hiltunen Thoren M."/>
            <person name="Johannesson H."/>
        </authorList>
    </citation>
    <scope>NUCLEOTIDE SEQUENCE</scope>
    <source>
        <strain evidence="1">PSN293</strain>
    </source>
</reference>
<name>A0AAN7B806_9PEZI</name>
<evidence type="ECO:0000313" key="2">
    <source>
        <dbReference type="Proteomes" id="UP001301769"/>
    </source>
</evidence>
<keyword evidence="2" id="KW-1185">Reference proteome</keyword>
<dbReference type="Proteomes" id="UP001301769">
    <property type="component" value="Unassembled WGS sequence"/>
</dbReference>
<dbReference type="AlphaFoldDB" id="A0AAN7B806"/>
<reference evidence="1" key="2">
    <citation type="submission" date="2023-05" db="EMBL/GenBank/DDBJ databases">
        <authorList>
            <consortium name="Lawrence Berkeley National Laboratory"/>
            <person name="Steindorff A."/>
            <person name="Hensen N."/>
            <person name="Bonometti L."/>
            <person name="Westerberg I."/>
            <person name="Brannstrom I.O."/>
            <person name="Guillou S."/>
            <person name="Cros-Aarteil S."/>
            <person name="Calhoun S."/>
            <person name="Haridas S."/>
            <person name="Kuo A."/>
            <person name="Mondo S."/>
            <person name="Pangilinan J."/>
            <person name="Riley R."/>
            <person name="Labutti K."/>
            <person name="Andreopoulos B."/>
            <person name="Lipzen A."/>
            <person name="Chen C."/>
            <person name="Yanf M."/>
            <person name="Daum C."/>
            <person name="Ng V."/>
            <person name="Clum A."/>
            <person name="Ohm R."/>
            <person name="Martin F."/>
            <person name="Silar P."/>
            <person name="Natvig D."/>
            <person name="Lalanne C."/>
            <person name="Gautier V."/>
            <person name="Ament-Velasquez S.L."/>
            <person name="Kruys A."/>
            <person name="Hutchinson M.I."/>
            <person name="Powell A.J."/>
            <person name="Barry K."/>
            <person name="Miller A.N."/>
            <person name="Grigoriev I.V."/>
            <person name="Debuchy R."/>
            <person name="Gladieux P."/>
            <person name="Thoren M.H."/>
            <person name="Johannesson H."/>
        </authorList>
    </citation>
    <scope>NUCLEOTIDE SEQUENCE</scope>
    <source>
        <strain evidence="1">PSN293</strain>
    </source>
</reference>
<dbReference type="EMBL" id="MU858108">
    <property type="protein sequence ID" value="KAK4213487.1"/>
    <property type="molecule type" value="Genomic_DNA"/>
</dbReference>
<evidence type="ECO:0000313" key="1">
    <source>
        <dbReference type="EMBL" id="KAK4213487.1"/>
    </source>
</evidence>
<accession>A0AAN7B806</accession>
<comment type="caution">
    <text evidence="1">The sequence shown here is derived from an EMBL/GenBank/DDBJ whole genome shotgun (WGS) entry which is preliminary data.</text>
</comment>
<proteinExistence type="predicted"/>
<protein>
    <submittedName>
        <fullName evidence="1">Uncharacterized protein</fullName>
    </submittedName>
</protein>
<gene>
    <name evidence="1" type="ORF">QBC37DRAFT_285923</name>
</gene>